<dbReference type="GeneID" id="108614849"/>
<reference evidence="2" key="1">
    <citation type="journal article" date="1997" name="Nucleic Acids Res.">
        <title>tRNAscan-SE: a program for improved detection of transfer RNA genes in genomic sequence.</title>
        <authorList>
            <person name="Lowe T.M."/>
            <person name="Eddy S.R."/>
        </authorList>
    </citation>
    <scope>NUCLEOTIDE SEQUENCE [LARGE SCALE GENOMIC DNA]</scope>
</reference>
<dbReference type="PANTHER" id="PTHR20898:SF0">
    <property type="entry name" value="DAEDALUS ON 3-RELATED"/>
    <property type="match status" value="1"/>
</dbReference>
<accession>A0ABM1PBH3</accession>
<feature type="chain" id="PRO_5046139470" evidence="1">
    <location>
        <begin position="29"/>
        <end position="186"/>
    </location>
</feature>
<evidence type="ECO:0000313" key="3">
    <source>
        <dbReference type="RefSeq" id="XP_017864559.1"/>
    </source>
</evidence>
<keyword evidence="1" id="KW-0732">Signal</keyword>
<protein>
    <submittedName>
        <fullName evidence="3">Uncharacterized protein LOC108614849</fullName>
    </submittedName>
</protein>
<dbReference type="PANTHER" id="PTHR20898">
    <property type="entry name" value="DAEDALUS ON 3-RELATED-RELATED"/>
    <property type="match status" value="1"/>
</dbReference>
<keyword evidence="2" id="KW-1185">Reference proteome</keyword>
<reference evidence="3" key="3">
    <citation type="submission" date="2025-08" db="UniProtKB">
        <authorList>
            <consortium name="RefSeq"/>
        </authorList>
    </citation>
    <scope>IDENTIFICATION</scope>
    <source>
        <tissue evidence="3">Whole organism</tissue>
    </source>
</reference>
<dbReference type="RefSeq" id="XP_017864559.1">
    <property type="nucleotide sequence ID" value="XM_018009070.1"/>
</dbReference>
<evidence type="ECO:0000256" key="1">
    <source>
        <dbReference type="SAM" id="SignalP"/>
    </source>
</evidence>
<sequence>MALRILLIACAIIQLWITLKHSYHEAEAVEFKMTNLVCETLNKSWMVFHKCRLRAVSRNRTCMYLNGTILHPAYKIHTRLEIFQKANGYKPWLINTTVDVCRFLKKPFNPVAITIAKLFLEFSNFNHTCPYLGPQIVDGFYLRYKSLPHGMPTGEYLLSLTWHFDWKPQFITNIYFKFIEDIKADT</sequence>
<name>A0ABM1PBH3_DROAR</name>
<dbReference type="Proteomes" id="UP000694904">
    <property type="component" value="Chromosome 5"/>
</dbReference>
<feature type="signal peptide" evidence="1">
    <location>
        <begin position="1"/>
        <end position="28"/>
    </location>
</feature>
<reference evidence="2" key="2">
    <citation type="journal article" date="2016" name="G3 (Bethesda)">
        <title>Genome Evolution in Three Species of Cactophilic Drosophila.</title>
        <authorList>
            <person name="Sanchez-Flores A."/>
            <person name="Penazola F."/>
            <person name="Carpinteyro-Ponce J."/>
            <person name="Nazario-Yepiz N."/>
            <person name="Abreu-Goodger C."/>
            <person name="Machado C.A."/>
            <person name="Markow T.A."/>
        </authorList>
    </citation>
    <scope>NUCLEOTIDE SEQUENCE [LARGE SCALE GENOMIC DNA]</scope>
</reference>
<dbReference type="InterPro" id="IPR010512">
    <property type="entry name" value="DUF1091"/>
</dbReference>
<organism evidence="2 3">
    <name type="scientific">Drosophila arizonae</name>
    <name type="common">Fruit fly</name>
    <dbReference type="NCBI Taxonomy" id="7263"/>
    <lineage>
        <taxon>Eukaryota</taxon>
        <taxon>Metazoa</taxon>
        <taxon>Ecdysozoa</taxon>
        <taxon>Arthropoda</taxon>
        <taxon>Hexapoda</taxon>
        <taxon>Insecta</taxon>
        <taxon>Pterygota</taxon>
        <taxon>Neoptera</taxon>
        <taxon>Endopterygota</taxon>
        <taxon>Diptera</taxon>
        <taxon>Brachycera</taxon>
        <taxon>Muscomorpha</taxon>
        <taxon>Ephydroidea</taxon>
        <taxon>Drosophilidae</taxon>
        <taxon>Drosophila</taxon>
    </lineage>
</organism>
<gene>
    <name evidence="3" type="primary">LOC108614849</name>
</gene>
<evidence type="ECO:0000313" key="2">
    <source>
        <dbReference type="Proteomes" id="UP000694904"/>
    </source>
</evidence>
<proteinExistence type="predicted"/>
<dbReference type="Pfam" id="PF06477">
    <property type="entry name" value="DUF1091"/>
    <property type="match status" value="1"/>
</dbReference>
<dbReference type="SMART" id="SM00697">
    <property type="entry name" value="DM8"/>
    <property type="match status" value="1"/>
</dbReference>